<dbReference type="Proteomes" id="UP001357485">
    <property type="component" value="Unassembled WGS sequence"/>
</dbReference>
<name>A0ABR0KSD7_9PEZI</name>
<evidence type="ECO:0000313" key="3">
    <source>
        <dbReference type="EMBL" id="KAK5124335.1"/>
    </source>
</evidence>
<feature type="coiled-coil region" evidence="1">
    <location>
        <begin position="58"/>
        <end position="88"/>
    </location>
</feature>
<sequence>MTTHKAEYSGPRPKQSTTASQRRHPQSHFAARLSRYVPACEAVNFTCELRTRALVLLAAQLQAEHDSTRDAEENVEKAECRAVFANAQEAR</sequence>
<evidence type="ECO:0000256" key="2">
    <source>
        <dbReference type="SAM" id="MobiDB-lite"/>
    </source>
</evidence>
<evidence type="ECO:0000313" key="4">
    <source>
        <dbReference type="Proteomes" id="UP001357485"/>
    </source>
</evidence>
<gene>
    <name evidence="3" type="ORF">LTR16_003563</name>
</gene>
<evidence type="ECO:0000256" key="1">
    <source>
        <dbReference type="SAM" id="Coils"/>
    </source>
</evidence>
<protein>
    <submittedName>
        <fullName evidence="3">Uncharacterized protein</fullName>
    </submittedName>
</protein>
<comment type="caution">
    <text evidence="3">The sequence shown here is derived from an EMBL/GenBank/DDBJ whole genome shotgun (WGS) entry which is preliminary data.</text>
</comment>
<keyword evidence="4" id="KW-1185">Reference proteome</keyword>
<keyword evidence="1" id="KW-0175">Coiled coil</keyword>
<feature type="region of interest" description="Disordered" evidence="2">
    <location>
        <begin position="1"/>
        <end position="27"/>
    </location>
</feature>
<organism evidence="3 4">
    <name type="scientific">Cryomyces antarcticus</name>
    <dbReference type="NCBI Taxonomy" id="329879"/>
    <lineage>
        <taxon>Eukaryota</taxon>
        <taxon>Fungi</taxon>
        <taxon>Dikarya</taxon>
        <taxon>Ascomycota</taxon>
        <taxon>Pezizomycotina</taxon>
        <taxon>Dothideomycetes</taxon>
        <taxon>Dothideomycetes incertae sedis</taxon>
        <taxon>Cryomyces</taxon>
    </lineage>
</organism>
<proteinExistence type="predicted"/>
<reference evidence="3 4" key="1">
    <citation type="submission" date="2023-08" db="EMBL/GenBank/DDBJ databases">
        <title>Black Yeasts Isolated from many extreme environments.</title>
        <authorList>
            <person name="Coleine C."/>
            <person name="Stajich J.E."/>
            <person name="Selbmann L."/>
        </authorList>
    </citation>
    <scope>NUCLEOTIDE SEQUENCE [LARGE SCALE GENOMIC DNA]</scope>
    <source>
        <strain evidence="3 4">CCFEE 536</strain>
    </source>
</reference>
<accession>A0ABR0KSD7</accession>
<dbReference type="EMBL" id="JAVRRA010025003">
    <property type="protein sequence ID" value="KAK5124335.1"/>
    <property type="molecule type" value="Genomic_DNA"/>
</dbReference>